<dbReference type="Gene3D" id="3.30.43.10">
    <property type="entry name" value="Uridine Diphospho-n-acetylenolpyruvylglucosamine Reductase, domain 2"/>
    <property type="match status" value="1"/>
</dbReference>
<keyword evidence="2" id="KW-0274">FAD</keyword>
<proteinExistence type="predicted"/>
<dbReference type="InterPro" id="IPR036318">
    <property type="entry name" value="FAD-bd_PCMH-like_sf"/>
</dbReference>
<comment type="caution">
    <text evidence="5">The sequence shown here is derived from an EMBL/GenBank/DDBJ whole genome shotgun (WGS) entry which is preliminary data.</text>
</comment>
<evidence type="ECO:0000256" key="2">
    <source>
        <dbReference type="ARBA" id="ARBA00022827"/>
    </source>
</evidence>
<dbReference type="InterPro" id="IPR016166">
    <property type="entry name" value="FAD-bd_PCMH"/>
</dbReference>
<keyword evidence="3" id="KW-0560">Oxidoreductase</keyword>
<dbReference type="InterPro" id="IPR051312">
    <property type="entry name" value="Diverse_Substr_Oxidored"/>
</dbReference>
<dbReference type="PANTHER" id="PTHR42659">
    <property type="entry name" value="XANTHINE DEHYDROGENASE SUBUNIT C-RELATED"/>
    <property type="match status" value="1"/>
</dbReference>
<dbReference type="EMBL" id="BIFT01000001">
    <property type="protein sequence ID" value="GCE24745.1"/>
    <property type="molecule type" value="Genomic_DNA"/>
</dbReference>
<name>A0A402B065_9CHLR</name>
<dbReference type="GO" id="GO:0071949">
    <property type="term" value="F:FAD binding"/>
    <property type="evidence" value="ECO:0007669"/>
    <property type="project" value="InterPro"/>
</dbReference>
<feature type="domain" description="FAD-binding PCMH-type" evidence="4">
    <location>
        <begin position="2"/>
        <end position="178"/>
    </location>
</feature>
<dbReference type="PANTHER" id="PTHR42659:SF2">
    <property type="entry name" value="XANTHINE DEHYDROGENASE SUBUNIT C-RELATED"/>
    <property type="match status" value="1"/>
</dbReference>
<dbReference type="InterPro" id="IPR016169">
    <property type="entry name" value="FAD-bd_PCMH_sub2"/>
</dbReference>
<gene>
    <name evidence="5" type="ORF">KDA_02290</name>
</gene>
<dbReference type="RefSeq" id="WP_126625419.1">
    <property type="nucleotide sequence ID" value="NZ_BIFT01000001.1"/>
</dbReference>
<dbReference type="GO" id="GO:0016491">
    <property type="term" value="F:oxidoreductase activity"/>
    <property type="evidence" value="ECO:0007669"/>
    <property type="project" value="UniProtKB-KW"/>
</dbReference>
<dbReference type="Proteomes" id="UP000287171">
    <property type="component" value="Unassembled WGS sequence"/>
</dbReference>
<dbReference type="InterPro" id="IPR005107">
    <property type="entry name" value="CO_DH_flav_C"/>
</dbReference>
<protein>
    <submittedName>
        <fullName evidence="5">Carbon monoxide dehydrogenase</fullName>
    </submittedName>
</protein>
<dbReference type="SUPFAM" id="SSF55447">
    <property type="entry name" value="CO dehydrogenase flavoprotein C-terminal domain-like"/>
    <property type="match status" value="1"/>
</dbReference>
<dbReference type="SMART" id="SM01092">
    <property type="entry name" value="CO_deh_flav_C"/>
    <property type="match status" value="1"/>
</dbReference>
<organism evidence="5 6">
    <name type="scientific">Dictyobacter alpinus</name>
    <dbReference type="NCBI Taxonomy" id="2014873"/>
    <lineage>
        <taxon>Bacteria</taxon>
        <taxon>Bacillati</taxon>
        <taxon>Chloroflexota</taxon>
        <taxon>Ktedonobacteria</taxon>
        <taxon>Ktedonobacterales</taxon>
        <taxon>Dictyobacteraceae</taxon>
        <taxon>Dictyobacter</taxon>
    </lineage>
</organism>
<dbReference type="PROSITE" id="PS51387">
    <property type="entry name" value="FAD_PCMH"/>
    <property type="match status" value="1"/>
</dbReference>
<evidence type="ECO:0000256" key="3">
    <source>
        <dbReference type="ARBA" id="ARBA00023002"/>
    </source>
</evidence>
<dbReference type="OrthoDB" id="9774454at2"/>
<dbReference type="Pfam" id="PF03450">
    <property type="entry name" value="CO_deh_flav_C"/>
    <property type="match status" value="1"/>
</dbReference>
<dbReference type="Gene3D" id="3.30.390.50">
    <property type="entry name" value="CO dehydrogenase flavoprotein, C-terminal domain"/>
    <property type="match status" value="1"/>
</dbReference>
<dbReference type="SUPFAM" id="SSF56176">
    <property type="entry name" value="FAD-binding/transporter-associated domain-like"/>
    <property type="match status" value="1"/>
</dbReference>
<evidence type="ECO:0000313" key="5">
    <source>
        <dbReference type="EMBL" id="GCE24745.1"/>
    </source>
</evidence>
<dbReference type="FunFam" id="3.30.465.10:FF:000017">
    <property type="entry name" value="Xanthine dehydrogenase, FAD binding subunit"/>
    <property type="match status" value="1"/>
</dbReference>
<accession>A0A402B065</accession>
<sequence>MSVPAVFDYHPAASVDEAIALLQQYGDEAKVLAGGHSLIPAMKLRLSQPEHLIDISKISSLSYIREEQDHIAMGALTRYVEIEQSELLRKHFPLLPEATSMVGDQQVRNRGTIGGSIAHSDPAADLPGVVLALKAEIVVQGPKGKRTIQADDFFVDTFTTALEADELLVEFRFPKPVTGTGSAYDKLANKASHYAIAGCAAVITKGQDGNCAAASIAITGATVLTVRASAVESALVGKPLSDAVITEAVSHATDGADMISDIHGSEEYRRKMASVVARRAIMRALERI</sequence>
<keyword evidence="6" id="KW-1185">Reference proteome</keyword>
<dbReference type="InterPro" id="IPR036683">
    <property type="entry name" value="CO_DH_flav_C_dom_sf"/>
</dbReference>
<dbReference type="Gene3D" id="3.30.465.10">
    <property type="match status" value="1"/>
</dbReference>
<dbReference type="InterPro" id="IPR016167">
    <property type="entry name" value="FAD-bd_PCMH_sub1"/>
</dbReference>
<dbReference type="Pfam" id="PF00941">
    <property type="entry name" value="FAD_binding_5"/>
    <property type="match status" value="1"/>
</dbReference>
<evidence type="ECO:0000256" key="1">
    <source>
        <dbReference type="ARBA" id="ARBA00022630"/>
    </source>
</evidence>
<dbReference type="AlphaFoldDB" id="A0A402B065"/>
<reference evidence="6" key="1">
    <citation type="submission" date="2018-12" db="EMBL/GenBank/DDBJ databases">
        <title>Tengunoibacter tsumagoiensis gen. nov., sp. nov., Dictyobacter kobayashii sp. nov., D. alpinus sp. nov., and D. joshuensis sp. nov. and description of Dictyobacteraceae fam. nov. within the order Ktedonobacterales isolated from Tengu-no-mugimeshi.</title>
        <authorList>
            <person name="Wang C.M."/>
            <person name="Zheng Y."/>
            <person name="Sakai Y."/>
            <person name="Toyoda A."/>
            <person name="Minakuchi Y."/>
            <person name="Abe K."/>
            <person name="Yokota A."/>
            <person name="Yabe S."/>
        </authorList>
    </citation>
    <scope>NUCLEOTIDE SEQUENCE [LARGE SCALE GENOMIC DNA]</scope>
    <source>
        <strain evidence="6">Uno16</strain>
    </source>
</reference>
<dbReference type="InterPro" id="IPR002346">
    <property type="entry name" value="Mopterin_DH_FAD-bd"/>
</dbReference>
<keyword evidence="1" id="KW-0285">Flavoprotein</keyword>
<evidence type="ECO:0000259" key="4">
    <source>
        <dbReference type="PROSITE" id="PS51387"/>
    </source>
</evidence>
<evidence type="ECO:0000313" key="6">
    <source>
        <dbReference type="Proteomes" id="UP000287171"/>
    </source>
</evidence>